<evidence type="ECO:0000313" key="2">
    <source>
        <dbReference type="EMBL" id="GAA3356966.1"/>
    </source>
</evidence>
<protein>
    <submittedName>
        <fullName evidence="2">Uncharacterized protein</fullName>
    </submittedName>
</protein>
<organism evidence="2 3">
    <name type="scientific">Saccharopolyspora gregorii</name>
    <dbReference type="NCBI Taxonomy" id="33914"/>
    <lineage>
        <taxon>Bacteria</taxon>
        <taxon>Bacillati</taxon>
        <taxon>Actinomycetota</taxon>
        <taxon>Actinomycetes</taxon>
        <taxon>Pseudonocardiales</taxon>
        <taxon>Pseudonocardiaceae</taxon>
        <taxon>Saccharopolyspora</taxon>
    </lineage>
</organism>
<gene>
    <name evidence="2" type="ORF">GCM10020366_23090</name>
</gene>
<feature type="region of interest" description="Disordered" evidence="1">
    <location>
        <begin position="37"/>
        <end position="66"/>
    </location>
</feature>
<feature type="compositionally biased region" description="Basic and acidic residues" evidence="1">
    <location>
        <begin position="151"/>
        <end position="163"/>
    </location>
</feature>
<proteinExistence type="predicted"/>
<dbReference type="Proteomes" id="UP001500483">
    <property type="component" value="Unassembled WGS sequence"/>
</dbReference>
<feature type="compositionally biased region" description="Polar residues" evidence="1">
    <location>
        <begin position="215"/>
        <end position="226"/>
    </location>
</feature>
<accession>A0ABP6RN38</accession>
<reference evidence="3" key="1">
    <citation type="journal article" date="2019" name="Int. J. Syst. Evol. Microbiol.">
        <title>The Global Catalogue of Microorganisms (GCM) 10K type strain sequencing project: providing services to taxonomists for standard genome sequencing and annotation.</title>
        <authorList>
            <consortium name="The Broad Institute Genomics Platform"/>
            <consortium name="The Broad Institute Genome Sequencing Center for Infectious Disease"/>
            <person name="Wu L."/>
            <person name="Ma J."/>
        </authorList>
    </citation>
    <scope>NUCLEOTIDE SEQUENCE [LARGE SCALE GENOMIC DNA]</scope>
    <source>
        <strain evidence="3">JCM 9687</strain>
    </source>
</reference>
<dbReference type="EMBL" id="BAAAYK010000038">
    <property type="protein sequence ID" value="GAA3356966.1"/>
    <property type="molecule type" value="Genomic_DNA"/>
</dbReference>
<feature type="compositionally biased region" description="Acidic residues" evidence="1">
    <location>
        <begin position="119"/>
        <end position="142"/>
    </location>
</feature>
<evidence type="ECO:0000313" key="3">
    <source>
        <dbReference type="Proteomes" id="UP001500483"/>
    </source>
</evidence>
<name>A0ABP6RN38_9PSEU</name>
<feature type="compositionally biased region" description="Polar residues" evidence="1">
    <location>
        <begin position="274"/>
        <end position="283"/>
    </location>
</feature>
<feature type="region of interest" description="Disordered" evidence="1">
    <location>
        <begin position="99"/>
        <end position="326"/>
    </location>
</feature>
<evidence type="ECO:0000256" key="1">
    <source>
        <dbReference type="SAM" id="MobiDB-lite"/>
    </source>
</evidence>
<feature type="compositionally biased region" description="Basic and acidic residues" evidence="1">
    <location>
        <begin position="190"/>
        <end position="202"/>
    </location>
</feature>
<sequence length="337" mass="34627">MPGAVIAGSRRGVARVIGRALVSGGASLRRATRCTAAEPGEPLSVSPLEAVEPAPDDRSPDELVPPEVVLPEVVPGAAALEDAVPDELGVLDVAAVRCEPARPDGPLPDEPAAPAALDGPEEPAEPEEPAAPEELAESEEPAAPDAPDTTPARDDEPAGRAEPPEWLSAPAVPPPDAAPRAAPRPRPRIRPADRCTARRPERGTGASESEVDSASGRTQVNSSPSDRCTGRPPARASPRITPLGAAPESRCPSPPLVTPWSRNDATDARKRSGRITSPESRCSTPRIGAVRRQPPSGSGAGAAGAGAVSGSGASRPKKRRSGFQRLIRLTCSRSPAC</sequence>
<keyword evidence="3" id="KW-1185">Reference proteome</keyword>
<feature type="compositionally biased region" description="Gly residues" evidence="1">
    <location>
        <begin position="298"/>
        <end position="309"/>
    </location>
</feature>
<comment type="caution">
    <text evidence="2">The sequence shown here is derived from an EMBL/GenBank/DDBJ whole genome shotgun (WGS) entry which is preliminary data.</text>
</comment>